<dbReference type="InterPro" id="IPR032701">
    <property type="entry name" value="Prok-E2_B_dom"/>
</dbReference>
<organism evidence="3 4">
    <name type="scientific">Pseudomonas kairouanensis</name>
    <dbReference type="NCBI Taxonomy" id="2293832"/>
    <lineage>
        <taxon>Bacteria</taxon>
        <taxon>Pseudomonadati</taxon>
        <taxon>Pseudomonadota</taxon>
        <taxon>Gammaproteobacteria</taxon>
        <taxon>Pseudomonadales</taxon>
        <taxon>Pseudomonadaceae</taxon>
        <taxon>Pseudomonas</taxon>
    </lineage>
</organism>
<dbReference type="Proteomes" id="UP000297391">
    <property type="component" value="Unassembled WGS sequence"/>
</dbReference>
<evidence type="ECO:0000313" key="3">
    <source>
        <dbReference type="EMBL" id="TFY91210.1"/>
    </source>
</evidence>
<proteinExistence type="predicted"/>
<name>A0A4Z0AXM9_9PSED</name>
<reference evidence="3 4" key="1">
    <citation type="journal article" date="2019" name="Syst. Appl. Microbiol.">
        <title>New species of pathogenic Pseudomonas isolated from citrus in Tunisia: Proposal of Pseudomonas kairouanensis sp. nov. and Pseudomonas nabeulensis sp. nov.</title>
        <authorList>
            <person name="Oueslati M."/>
            <person name="Mulet M."/>
            <person name="Gomila M."/>
            <person name="Berge O."/>
            <person name="Hajlaoui M.R."/>
            <person name="Lalucat J."/>
            <person name="Sadfi-Zouaoui N."/>
            <person name="Garcia-Valdes E."/>
        </authorList>
    </citation>
    <scope>NUCLEOTIDE SEQUENCE [LARGE SCALE GENOMIC DNA]</scope>
    <source>
        <strain evidence="3 4">KC12</strain>
    </source>
</reference>
<comment type="caution">
    <text evidence="3">The sequence shown here is derived from an EMBL/GenBank/DDBJ whole genome shotgun (WGS) entry which is preliminary data.</text>
</comment>
<dbReference type="Pfam" id="PF14461">
    <property type="entry name" value="Prok-E2_B"/>
    <property type="match status" value="1"/>
</dbReference>
<protein>
    <submittedName>
        <fullName evidence="3">Uncharacterized protein</fullName>
    </submittedName>
</protein>
<sequence>MHVWDLELVHPSQGSQRAEICISIDFPAVPPAVYLSKRLCLVWPHVEETGLFCHGVQPSPDDYDNPVGAVKAVLTKLEDFWQNTQDPAWIQTEFQRESLSYWARFCLRQRALNGGVAPICARVNYSQVDDPVEGRVAAYFSGQREKRITSLLANLGDTDPHSLATRHGWSHGTLKRGGSLFIPLPDSFLWTPDAWPTSIDELNALISHLTGDTHRLKAWLIEKSQKFEQILMVVFVQSDVCYGYLLEAPTIPGMSRPRITPIYFDRVDANWALARDQNLGAVDRRRSVKALVLGCGSLGSMVIEHLARAGVGSIDIVDKESFDAANCARHVLGADSIDLGKANEMTSRLLRLVPSVQVNAHRVKAERWVPSQCRPGQYEVVVDLTGEAAVRSMLVRYRNLCFDGSAIFHAWMEPFCAAAHLVHLAPADQYPVEEPAVGVNVAQWPSGTLIQLPACGTGFHPYGSSDVAQVAGFVSERTLAVIDGVAKDSQVWSWVRSEGFFSTLSVAAVCGPYVPKTKSIFDSVQLTRSFHDIYGG</sequence>
<evidence type="ECO:0000259" key="2">
    <source>
        <dbReference type="Pfam" id="PF14461"/>
    </source>
</evidence>
<dbReference type="AlphaFoldDB" id="A0A4Z0AXM9"/>
<dbReference type="GO" id="GO:0061504">
    <property type="term" value="P:cyclic threonylcarbamoyladenosine biosynthetic process"/>
    <property type="evidence" value="ECO:0007669"/>
    <property type="project" value="TreeGrafter"/>
</dbReference>
<dbReference type="GO" id="GO:0061503">
    <property type="term" value="F:tRNA threonylcarbamoyladenosine dehydratase"/>
    <property type="evidence" value="ECO:0007669"/>
    <property type="project" value="TreeGrafter"/>
</dbReference>
<dbReference type="Pfam" id="PF00899">
    <property type="entry name" value="ThiF"/>
    <property type="match status" value="1"/>
</dbReference>
<evidence type="ECO:0000259" key="1">
    <source>
        <dbReference type="Pfam" id="PF00899"/>
    </source>
</evidence>
<dbReference type="OrthoDB" id="6172929at2"/>
<feature type="domain" description="Prokaryotic E2 family B" evidence="2">
    <location>
        <begin position="21"/>
        <end position="104"/>
    </location>
</feature>
<keyword evidence="4" id="KW-1185">Reference proteome</keyword>
<gene>
    <name evidence="3" type="ORF">DYL59_06945</name>
</gene>
<dbReference type="InterPro" id="IPR035985">
    <property type="entry name" value="Ubiquitin-activating_enz"/>
</dbReference>
<dbReference type="PANTHER" id="PTHR43267">
    <property type="entry name" value="TRNA THREONYLCARBAMOYLADENOSINE DEHYDRATASE"/>
    <property type="match status" value="1"/>
</dbReference>
<evidence type="ECO:0000313" key="4">
    <source>
        <dbReference type="Proteomes" id="UP000297391"/>
    </source>
</evidence>
<dbReference type="SUPFAM" id="SSF69572">
    <property type="entry name" value="Activating enzymes of the ubiquitin-like proteins"/>
    <property type="match status" value="1"/>
</dbReference>
<dbReference type="InterPro" id="IPR045886">
    <property type="entry name" value="ThiF/MoeB/HesA"/>
</dbReference>
<feature type="domain" description="THIF-type NAD/FAD binding fold" evidence="1">
    <location>
        <begin position="283"/>
        <end position="395"/>
    </location>
</feature>
<dbReference type="GO" id="GO:0008641">
    <property type="term" value="F:ubiquitin-like modifier activating enzyme activity"/>
    <property type="evidence" value="ECO:0007669"/>
    <property type="project" value="InterPro"/>
</dbReference>
<dbReference type="Gene3D" id="3.40.50.720">
    <property type="entry name" value="NAD(P)-binding Rossmann-like Domain"/>
    <property type="match status" value="1"/>
</dbReference>
<dbReference type="PANTHER" id="PTHR43267:SF1">
    <property type="entry name" value="TRNA THREONYLCARBAMOYLADENOSINE DEHYDRATASE"/>
    <property type="match status" value="1"/>
</dbReference>
<accession>A0A4Z0AXM9</accession>
<dbReference type="InterPro" id="IPR000594">
    <property type="entry name" value="ThiF_NAD_FAD-bd"/>
</dbReference>
<dbReference type="EMBL" id="QUZU01000005">
    <property type="protein sequence ID" value="TFY91210.1"/>
    <property type="molecule type" value="Genomic_DNA"/>
</dbReference>